<sequence>MNRVAVGGVGNITPRQFLAHMGKKEMKGMILKPCDVFINRRGVDTKKTVAALLYDRLVRVRLRPFLDYKNLRPGEKLFDEIHGAIRQCKVGVAVFSPRYCESYFCLHELAMIIESNKKVIPIFCDIKASQLRIEDHHGYETDELRRFNWALQQAKSFDGLKFDSSTETLSEVVTKASNIIMRSLIEMDRKRMRK</sequence>
<dbReference type="InParanoid" id="A0A1S3BU97"/>
<dbReference type="InterPro" id="IPR000157">
    <property type="entry name" value="TIR_dom"/>
</dbReference>
<dbReference type="KEGG" id="cmo:103493343"/>
<proteinExistence type="predicted"/>
<dbReference type="Proteomes" id="UP001652600">
    <property type="component" value="Chromosome 6"/>
</dbReference>
<gene>
    <name evidence="3" type="primary">LOC103493343</name>
</gene>
<dbReference type="Pfam" id="PF01582">
    <property type="entry name" value="TIR"/>
    <property type="match status" value="1"/>
</dbReference>
<dbReference type="AlphaFoldDB" id="A0A1S3BU97"/>
<evidence type="ECO:0000259" key="1">
    <source>
        <dbReference type="PROSITE" id="PS50104"/>
    </source>
</evidence>
<dbReference type="PANTHER" id="PTHR31008">
    <property type="entry name" value="COP1-INTERACTING PROTEIN-RELATED"/>
    <property type="match status" value="1"/>
</dbReference>
<dbReference type="GeneID" id="103493343"/>
<dbReference type="GO" id="GO:0007165">
    <property type="term" value="P:signal transduction"/>
    <property type="evidence" value="ECO:0007669"/>
    <property type="project" value="InterPro"/>
</dbReference>
<keyword evidence="2" id="KW-1185">Reference proteome</keyword>
<dbReference type="PANTHER" id="PTHR31008:SF16">
    <property type="entry name" value="TOLL-INTERLEUKIN-RESISTANCE (TIR) DOMAIN FAMILY PROTEIN"/>
    <property type="match status" value="1"/>
</dbReference>
<dbReference type="RefSeq" id="XP_008452271.2">
    <property type="nucleotide sequence ID" value="XM_008454049.3"/>
</dbReference>
<evidence type="ECO:0000313" key="3">
    <source>
        <dbReference type="RefSeq" id="XP_008452271.2"/>
    </source>
</evidence>
<dbReference type="InterPro" id="IPR035897">
    <property type="entry name" value="Toll_tir_struct_dom_sf"/>
</dbReference>
<protein>
    <submittedName>
        <fullName evidence="3">TIR-only protein</fullName>
    </submittedName>
</protein>
<feature type="domain" description="TIR" evidence="1">
    <location>
        <begin position="32"/>
        <end position="180"/>
    </location>
</feature>
<reference evidence="3" key="1">
    <citation type="submission" date="2025-08" db="UniProtKB">
        <authorList>
            <consortium name="RefSeq"/>
        </authorList>
    </citation>
    <scope>IDENTIFICATION</scope>
    <source>
        <tissue evidence="3">Stem</tissue>
    </source>
</reference>
<dbReference type="eggNOG" id="ENOG502RXQV">
    <property type="taxonomic scope" value="Eukaryota"/>
</dbReference>
<dbReference type="Gene3D" id="3.40.50.10140">
    <property type="entry name" value="Toll/interleukin-1 receptor homology (TIR) domain"/>
    <property type="match status" value="1"/>
</dbReference>
<dbReference type="FunCoup" id="A0A1S3BU97">
    <property type="interactions" value="1"/>
</dbReference>
<name>A0A1S3BU97_CUCME</name>
<accession>A0A1S3BU97</accession>
<organism evidence="2 3">
    <name type="scientific">Cucumis melo</name>
    <name type="common">Muskmelon</name>
    <dbReference type="NCBI Taxonomy" id="3656"/>
    <lineage>
        <taxon>Eukaryota</taxon>
        <taxon>Viridiplantae</taxon>
        <taxon>Streptophyta</taxon>
        <taxon>Embryophyta</taxon>
        <taxon>Tracheophyta</taxon>
        <taxon>Spermatophyta</taxon>
        <taxon>Magnoliopsida</taxon>
        <taxon>eudicotyledons</taxon>
        <taxon>Gunneridae</taxon>
        <taxon>Pentapetalae</taxon>
        <taxon>rosids</taxon>
        <taxon>fabids</taxon>
        <taxon>Cucurbitales</taxon>
        <taxon>Cucurbitaceae</taxon>
        <taxon>Benincaseae</taxon>
        <taxon>Cucumis</taxon>
    </lineage>
</organism>
<evidence type="ECO:0000313" key="2">
    <source>
        <dbReference type="Proteomes" id="UP001652600"/>
    </source>
</evidence>
<dbReference type="PROSITE" id="PS50104">
    <property type="entry name" value="TIR"/>
    <property type="match status" value="1"/>
</dbReference>
<dbReference type="SUPFAM" id="SSF52200">
    <property type="entry name" value="Toll/Interleukin receptor TIR domain"/>
    <property type="match status" value="1"/>
</dbReference>
<dbReference type="SMART" id="SM00255">
    <property type="entry name" value="TIR"/>
    <property type="match status" value="1"/>
</dbReference>